<dbReference type="RefSeq" id="WP_201877028.1">
    <property type="nucleotide sequence ID" value="NZ_JAERRF010000014.1"/>
</dbReference>
<organism evidence="1 2">
    <name type="scientific">Streptomyces coffeae</name>
    <dbReference type="NCBI Taxonomy" id="621382"/>
    <lineage>
        <taxon>Bacteria</taxon>
        <taxon>Bacillati</taxon>
        <taxon>Actinomycetota</taxon>
        <taxon>Actinomycetes</taxon>
        <taxon>Kitasatosporales</taxon>
        <taxon>Streptomycetaceae</taxon>
        <taxon>Streptomyces</taxon>
    </lineage>
</organism>
<proteinExistence type="predicted"/>
<dbReference type="Proteomes" id="UP000634229">
    <property type="component" value="Unassembled WGS sequence"/>
</dbReference>
<evidence type="ECO:0000313" key="1">
    <source>
        <dbReference type="EMBL" id="MBL1099579.1"/>
    </source>
</evidence>
<reference evidence="1 2" key="1">
    <citation type="submission" date="2021-01" db="EMBL/GenBank/DDBJ databases">
        <title>WGS of actinomycetes isolated from Thailand.</title>
        <authorList>
            <person name="Thawai C."/>
        </authorList>
    </citation>
    <scope>NUCLEOTIDE SEQUENCE [LARGE SCALE GENOMIC DNA]</scope>
    <source>
        <strain evidence="1 2">CA1R205</strain>
    </source>
</reference>
<sequence>MSGRAENGSASRAVCLVFGAREVDEPDAEAAGVYCQFEKDWDAQLERCRRLAEERGYAPAGSCVVSASQPALSRLLEWADDPGCEVVLVASARVLARIESSWPDWSELMDRLKVAGARVEAVPYPEPTYPGEELPKR</sequence>
<keyword evidence="2" id="KW-1185">Reference proteome</keyword>
<protein>
    <recommendedName>
        <fullName evidence="3">Resolvase/invertase-type recombinase catalytic domain-containing protein</fullName>
    </recommendedName>
</protein>
<evidence type="ECO:0008006" key="3">
    <source>
        <dbReference type="Google" id="ProtNLM"/>
    </source>
</evidence>
<evidence type="ECO:0000313" key="2">
    <source>
        <dbReference type="Proteomes" id="UP000634229"/>
    </source>
</evidence>
<name>A0ABS1NHU7_9ACTN</name>
<comment type="caution">
    <text evidence="1">The sequence shown here is derived from an EMBL/GenBank/DDBJ whole genome shotgun (WGS) entry which is preliminary data.</text>
</comment>
<dbReference type="EMBL" id="JAERRF010000014">
    <property type="protein sequence ID" value="MBL1099579.1"/>
    <property type="molecule type" value="Genomic_DNA"/>
</dbReference>
<accession>A0ABS1NHU7</accession>
<gene>
    <name evidence="1" type="ORF">JK363_23495</name>
</gene>